<evidence type="ECO:0000313" key="6">
    <source>
        <dbReference type="Proteomes" id="UP000663870"/>
    </source>
</evidence>
<evidence type="ECO:0000313" key="4">
    <source>
        <dbReference type="EMBL" id="CAF0918813.1"/>
    </source>
</evidence>
<proteinExistence type="predicted"/>
<accession>A0A813WVM7</accession>
<dbReference type="Proteomes" id="UP000663854">
    <property type="component" value="Unassembled WGS sequence"/>
</dbReference>
<dbReference type="PANTHER" id="PTHR18871:SF2">
    <property type="entry name" value="CENTROSOMAL PROTEIN OF 112 KDA"/>
    <property type="match status" value="1"/>
</dbReference>
<protein>
    <submittedName>
        <fullName evidence="3">Uncharacterized protein</fullName>
    </submittedName>
</protein>
<reference evidence="3" key="1">
    <citation type="submission" date="2021-02" db="EMBL/GenBank/DDBJ databases">
        <authorList>
            <person name="Nowell W R."/>
        </authorList>
    </citation>
    <scope>NUCLEOTIDE SEQUENCE</scope>
</reference>
<evidence type="ECO:0000256" key="2">
    <source>
        <dbReference type="SAM" id="MobiDB-lite"/>
    </source>
</evidence>
<feature type="region of interest" description="Disordered" evidence="2">
    <location>
        <begin position="71"/>
        <end position="97"/>
    </location>
</feature>
<evidence type="ECO:0000313" key="5">
    <source>
        <dbReference type="Proteomes" id="UP000663854"/>
    </source>
</evidence>
<dbReference type="EMBL" id="CAJNOH010000091">
    <property type="protein sequence ID" value="CAF0859336.1"/>
    <property type="molecule type" value="Genomic_DNA"/>
</dbReference>
<evidence type="ECO:0000256" key="1">
    <source>
        <dbReference type="SAM" id="Coils"/>
    </source>
</evidence>
<dbReference type="InterPro" id="IPR055310">
    <property type="entry name" value="CEP112"/>
</dbReference>
<keyword evidence="6" id="KW-1185">Reference proteome</keyword>
<feature type="coiled-coil region" evidence="1">
    <location>
        <begin position="668"/>
        <end position="702"/>
    </location>
</feature>
<sequence>MNSFPMVEQEETLFLLDEQPPPNLQKSESFDDDNKNHGLKSLQRILSASALLASTNQPQPYRSLSAHDLTPQLHTNDYGLPPTNPSRRSTTPTTRNNINDIDTFVRQFEIRLREHRLIWQKEYDATVQRLNETKNNEFEALKNRYETKLHTLEDGNKQLEIILEKLNEENQRLKFEIEHQKQQTKTEQVTIQEHLKEIQNEMERKVQEIKNFYENEKQDIKRQHSRTYQDLLDETNQRLKKMENDYKSQQSTHDSTINEMERRMVDLRSNLDRLQQMKLKLDEDKISLVKNNEQLQLQIQELTNKLRHADRDHADQIQRYENELKSLRLRNESGVDLLRKENDLTKNKATKTIDELEKQLSTITEKFYDMQKLFEQKLNEQQTSYQNNIHQCENDYEKKIQLLKQEMKQLNDKFHLAIQQNEQLQNELKQKHQEFKQLNETCLQQKDLIEKSEKAFAQIKIDLEKKFHDKIQEINDKARQNELQLIENLNRDHVKVCEKLKLEYEQIKEQNEEKIRTNFNKDIEEIKHKYDQATEKQEQKLKYDLQQIDKLSVDKKLVHENEKQKLINEYEQFIRKIEKQHNQKTDEYEKRIEILISKTHEQLKSIEDEFSERNSKQQSIINDQQKMIQVLKDEQNKTKASYEKQSFALNEQCLREKNEIKAQFDLCMKNLEKNFNTLTLKKEQLERKLSYLNEQHKHELLECRLSYENNLKGLLSNDVRIDLENTIHSLKQQVVYLQQRIAFLQQELEQYIQIYGHRPFAQPLVKTTNQD</sequence>
<dbReference type="Proteomes" id="UP000663870">
    <property type="component" value="Unassembled WGS sequence"/>
</dbReference>
<name>A0A813WVM7_9BILA</name>
<dbReference type="AlphaFoldDB" id="A0A813WVM7"/>
<feature type="region of interest" description="Disordered" evidence="2">
    <location>
        <begin position="16"/>
        <end position="37"/>
    </location>
</feature>
<feature type="coiled-coil region" evidence="1">
    <location>
        <begin position="149"/>
        <end position="441"/>
    </location>
</feature>
<feature type="compositionally biased region" description="Low complexity" evidence="2">
    <location>
        <begin position="85"/>
        <end position="97"/>
    </location>
</feature>
<dbReference type="PANTHER" id="PTHR18871">
    <property type="entry name" value="CENTROSOMAL PROTEIN OF 112 KDA"/>
    <property type="match status" value="1"/>
</dbReference>
<keyword evidence="1" id="KW-0175">Coiled coil</keyword>
<organism evidence="3 5">
    <name type="scientific">Rotaria sordida</name>
    <dbReference type="NCBI Taxonomy" id="392033"/>
    <lineage>
        <taxon>Eukaryota</taxon>
        <taxon>Metazoa</taxon>
        <taxon>Spiralia</taxon>
        <taxon>Gnathifera</taxon>
        <taxon>Rotifera</taxon>
        <taxon>Eurotatoria</taxon>
        <taxon>Bdelloidea</taxon>
        <taxon>Philodinida</taxon>
        <taxon>Philodinidae</taxon>
        <taxon>Rotaria</taxon>
    </lineage>
</organism>
<comment type="caution">
    <text evidence="3">The sequence shown here is derived from an EMBL/GenBank/DDBJ whole genome shotgun (WGS) entry which is preliminary data.</text>
</comment>
<evidence type="ECO:0000313" key="3">
    <source>
        <dbReference type="EMBL" id="CAF0859336.1"/>
    </source>
</evidence>
<feature type="coiled-coil region" evidence="1">
    <location>
        <begin position="490"/>
        <end position="587"/>
    </location>
</feature>
<dbReference type="EMBL" id="CAJNOL010000188">
    <property type="protein sequence ID" value="CAF0918813.1"/>
    <property type="molecule type" value="Genomic_DNA"/>
</dbReference>
<gene>
    <name evidence="4" type="ORF">JXQ802_LOCUS10022</name>
    <name evidence="3" type="ORF">PYM288_LOCUS7475</name>
</gene>